<feature type="coiled-coil region" evidence="1">
    <location>
        <begin position="81"/>
        <end position="126"/>
    </location>
</feature>
<accession>K0RMY0</accession>
<evidence type="ECO:0000256" key="2">
    <source>
        <dbReference type="SAM" id="MobiDB-lite"/>
    </source>
</evidence>
<name>K0RMY0_THAOC</name>
<sequence>RRPSPTELLPALSWPGPPGGDKTGKGKRRKKRGKPDGPVARGPSGRKVREVAPTLHGVELPTGTDPESRRQRCLLRNRITAQASRDRKRMAIQEARRARDEREVEIEALRRTLRDENERLMSLESMIDLVRQSMTQEQFTRVTGMSTATGMAAATAAP</sequence>
<evidence type="ECO:0000313" key="3">
    <source>
        <dbReference type="EMBL" id="EJK50231.1"/>
    </source>
</evidence>
<reference evidence="3 4" key="1">
    <citation type="journal article" date="2012" name="Genome Biol.">
        <title>Genome and low-iron response of an oceanic diatom adapted to chronic iron limitation.</title>
        <authorList>
            <person name="Lommer M."/>
            <person name="Specht M."/>
            <person name="Roy A.S."/>
            <person name="Kraemer L."/>
            <person name="Andreson R."/>
            <person name="Gutowska M.A."/>
            <person name="Wolf J."/>
            <person name="Bergner S.V."/>
            <person name="Schilhabel M.B."/>
            <person name="Klostermeier U.C."/>
            <person name="Beiko R.G."/>
            <person name="Rosenstiel P."/>
            <person name="Hippler M."/>
            <person name="Laroche J."/>
        </authorList>
    </citation>
    <scope>NUCLEOTIDE SEQUENCE [LARGE SCALE GENOMIC DNA]</scope>
    <source>
        <strain evidence="3 4">CCMP1005</strain>
    </source>
</reference>
<dbReference type="Proteomes" id="UP000266841">
    <property type="component" value="Unassembled WGS sequence"/>
</dbReference>
<protein>
    <recommendedName>
        <fullName evidence="5">BZIP domain-containing protein</fullName>
    </recommendedName>
</protein>
<proteinExistence type="predicted"/>
<dbReference type="EMBL" id="AGNL01044097">
    <property type="protein sequence ID" value="EJK50231.1"/>
    <property type="molecule type" value="Genomic_DNA"/>
</dbReference>
<dbReference type="OrthoDB" id="674948at2759"/>
<keyword evidence="4" id="KW-1185">Reference proteome</keyword>
<feature type="non-terminal residue" evidence="3">
    <location>
        <position position="1"/>
    </location>
</feature>
<keyword evidence="1" id="KW-0175">Coiled coil</keyword>
<evidence type="ECO:0000313" key="4">
    <source>
        <dbReference type="Proteomes" id="UP000266841"/>
    </source>
</evidence>
<gene>
    <name evidence="3" type="ORF">THAOC_30826</name>
</gene>
<dbReference type="AlphaFoldDB" id="K0RMY0"/>
<evidence type="ECO:0000256" key="1">
    <source>
        <dbReference type="SAM" id="Coils"/>
    </source>
</evidence>
<evidence type="ECO:0008006" key="5">
    <source>
        <dbReference type="Google" id="ProtNLM"/>
    </source>
</evidence>
<feature type="region of interest" description="Disordered" evidence="2">
    <location>
        <begin position="1"/>
        <end position="69"/>
    </location>
</feature>
<organism evidence="3 4">
    <name type="scientific">Thalassiosira oceanica</name>
    <name type="common">Marine diatom</name>
    <dbReference type="NCBI Taxonomy" id="159749"/>
    <lineage>
        <taxon>Eukaryota</taxon>
        <taxon>Sar</taxon>
        <taxon>Stramenopiles</taxon>
        <taxon>Ochrophyta</taxon>
        <taxon>Bacillariophyta</taxon>
        <taxon>Coscinodiscophyceae</taxon>
        <taxon>Thalassiosirophycidae</taxon>
        <taxon>Thalassiosirales</taxon>
        <taxon>Thalassiosiraceae</taxon>
        <taxon>Thalassiosira</taxon>
    </lineage>
</organism>
<comment type="caution">
    <text evidence="3">The sequence shown here is derived from an EMBL/GenBank/DDBJ whole genome shotgun (WGS) entry which is preliminary data.</text>
</comment>